<evidence type="ECO:0000256" key="9">
    <source>
        <dbReference type="SAM" id="Phobius"/>
    </source>
</evidence>
<feature type="transmembrane region" description="Helical" evidence="9">
    <location>
        <begin position="81"/>
        <end position="98"/>
    </location>
</feature>
<keyword evidence="7 9" id="KW-0472">Membrane</keyword>
<dbReference type="InterPro" id="IPR052180">
    <property type="entry name" value="NhaC_Na-H+_Antiporter"/>
</dbReference>
<keyword evidence="6 9" id="KW-1133">Transmembrane helix</keyword>
<evidence type="ECO:0000256" key="6">
    <source>
        <dbReference type="ARBA" id="ARBA00022989"/>
    </source>
</evidence>
<gene>
    <name evidence="11" type="ORF">SAMN04488558_10280</name>
</gene>
<reference evidence="11 12" key="1">
    <citation type="submission" date="2016-10" db="EMBL/GenBank/DDBJ databases">
        <authorList>
            <person name="de Groot N.N."/>
        </authorList>
    </citation>
    <scope>NUCLEOTIDE SEQUENCE [LARGE SCALE GENOMIC DNA]</scope>
    <source>
        <strain evidence="11 12">DSM 15695</strain>
    </source>
</reference>
<dbReference type="GO" id="GO:0015297">
    <property type="term" value="F:antiporter activity"/>
    <property type="evidence" value="ECO:0007669"/>
    <property type="project" value="UniProtKB-KW"/>
</dbReference>
<dbReference type="Proteomes" id="UP000198833">
    <property type="component" value="Unassembled WGS sequence"/>
</dbReference>
<accession>A0A1H9AU04</accession>
<evidence type="ECO:0000256" key="4">
    <source>
        <dbReference type="ARBA" id="ARBA00022475"/>
    </source>
</evidence>
<organism evidence="11 12">
    <name type="scientific">Ignavigranum ruoffiae</name>
    <dbReference type="NCBI Taxonomy" id="89093"/>
    <lineage>
        <taxon>Bacteria</taxon>
        <taxon>Bacillati</taxon>
        <taxon>Bacillota</taxon>
        <taxon>Bacilli</taxon>
        <taxon>Lactobacillales</taxon>
        <taxon>Aerococcaceae</taxon>
        <taxon>Ignavigranum</taxon>
    </lineage>
</organism>
<feature type="transmembrane region" description="Helical" evidence="9">
    <location>
        <begin position="199"/>
        <end position="220"/>
    </location>
</feature>
<feature type="transmembrane region" description="Helical" evidence="9">
    <location>
        <begin position="12"/>
        <end position="33"/>
    </location>
</feature>
<feature type="domain" description="Na+/H+ antiporter NhaC-like C-terminal" evidence="10">
    <location>
        <begin position="23"/>
        <end position="221"/>
    </location>
</feature>
<evidence type="ECO:0000313" key="11">
    <source>
        <dbReference type="EMBL" id="SEP80200.1"/>
    </source>
</evidence>
<comment type="similarity">
    <text evidence="8">Belongs to the NhaC Na(+)/H(+) (TC 2.A.35) antiporter family.</text>
</comment>
<name>A0A1H9AU04_9LACT</name>
<feature type="domain" description="Na+/H+ antiporter NhaC-like C-terminal" evidence="10">
    <location>
        <begin position="245"/>
        <end position="430"/>
    </location>
</feature>
<dbReference type="PANTHER" id="PTHR33451:SF4">
    <property type="entry name" value="NA+_H+ ANTIPORTER"/>
    <property type="match status" value="1"/>
</dbReference>
<feature type="transmembrane region" description="Helical" evidence="9">
    <location>
        <begin position="118"/>
        <end position="145"/>
    </location>
</feature>
<dbReference type="PANTHER" id="PTHR33451">
    <property type="entry name" value="MALATE-2H(+)/NA(+)-LACTATE ANTIPORTER"/>
    <property type="match status" value="1"/>
</dbReference>
<evidence type="ECO:0000313" key="12">
    <source>
        <dbReference type="Proteomes" id="UP000198833"/>
    </source>
</evidence>
<dbReference type="InterPro" id="IPR018461">
    <property type="entry name" value="Na/H_Antiport_NhaC-like_C"/>
</dbReference>
<feature type="transmembrane region" description="Helical" evidence="9">
    <location>
        <begin position="157"/>
        <end position="179"/>
    </location>
</feature>
<feature type="transmembrane region" description="Helical" evidence="9">
    <location>
        <begin position="294"/>
        <end position="315"/>
    </location>
</feature>
<dbReference type="GO" id="GO:0005886">
    <property type="term" value="C:plasma membrane"/>
    <property type="evidence" value="ECO:0007669"/>
    <property type="project" value="UniProtKB-SubCell"/>
</dbReference>
<dbReference type="EMBL" id="FOEN01000002">
    <property type="protein sequence ID" value="SEP80200.1"/>
    <property type="molecule type" value="Genomic_DNA"/>
</dbReference>
<protein>
    <submittedName>
        <fullName evidence="11">Na+/H+ antiporter NhaC</fullName>
    </submittedName>
</protein>
<keyword evidence="4" id="KW-1003">Cell membrane</keyword>
<dbReference type="STRING" id="89093.SAMN04488558_10280"/>
<feature type="transmembrane region" description="Helical" evidence="9">
    <location>
        <begin position="378"/>
        <end position="405"/>
    </location>
</feature>
<dbReference type="AlphaFoldDB" id="A0A1H9AU04"/>
<keyword evidence="5 9" id="KW-0812">Transmembrane</keyword>
<evidence type="ECO:0000259" key="10">
    <source>
        <dbReference type="Pfam" id="PF03553"/>
    </source>
</evidence>
<feature type="transmembrane region" description="Helical" evidence="9">
    <location>
        <begin position="241"/>
        <end position="274"/>
    </location>
</feature>
<feature type="transmembrane region" description="Helical" evidence="9">
    <location>
        <begin position="417"/>
        <end position="437"/>
    </location>
</feature>
<dbReference type="RefSeq" id="WP_092570468.1">
    <property type="nucleotide sequence ID" value="NZ_FOEN01000002.1"/>
</dbReference>
<evidence type="ECO:0000256" key="1">
    <source>
        <dbReference type="ARBA" id="ARBA00004651"/>
    </source>
</evidence>
<evidence type="ECO:0000256" key="7">
    <source>
        <dbReference type="ARBA" id="ARBA00023136"/>
    </source>
</evidence>
<sequence length="465" mass="49890">MKEDKEIQVGSARALVPFLIFVGIYLGAGMFFVSQGDPMGFYVLKAPIAILIGIISGFLIIKGKFDDKFDVFVKGCGDSDIIIMIMIYMLAGAFSTVSEAMGGVDSVVNLGLNFIPPSLITIGIFVIAGFISVSTGTSVGTIAAVGPIAVGFADKTGVSLALMIAALIGGAMFGDNLSIISDTTIASTRTQGCSMKDKFRTSLMIALPAMVITVILLYIFGRPESIADLQAVSYDYELVKVIPYLFVLIFALMGMNVFVVLGMGLLISGIIGLFYGEFDLVTFTQLSYDGFAGMFEMVLLAILSGGLAALVTYGGGIQWILNKIEKVIKNQMTAEFGIGAIVSLIDAAVANNTVAIIISGPTCRRISETYRIDPRRSATLLSCYSTFMQGLIPYGAQVLIAAGLTKGAVSPLEIIPLLWYQFIVLLLTIGSSIFPFANGYIHKHPWDFEKWTVLEECPRQKSITI</sequence>
<keyword evidence="12" id="KW-1185">Reference proteome</keyword>
<feature type="transmembrane region" description="Helical" evidence="9">
    <location>
        <begin position="39"/>
        <end position="61"/>
    </location>
</feature>
<evidence type="ECO:0000256" key="8">
    <source>
        <dbReference type="ARBA" id="ARBA00038435"/>
    </source>
</evidence>
<keyword evidence="2" id="KW-0813">Transport</keyword>
<dbReference type="OrthoDB" id="9790605at2"/>
<feature type="transmembrane region" description="Helical" evidence="9">
    <location>
        <begin position="336"/>
        <end position="358"/>
    </location>
</feature>
<comment type="subcellular location">
    <subcellularLocation>
        <location evidence="1">Cell membrane</location>
        <topology evidence="1">Multi-pass membrane protein</topology>
    </subcellularLocation>
</comment>
<evidence type="ECO:0000256" key="5">
    <source>
        <dbReference type="ARBA" id="ARBA00022692"/>
    </source>
</evidence>
<evidence type="ECO:0000256" key="2">
    <source>
        <dbReference type="ARBA" id="ARBA00022448"/>
    </source>
</evidence>
<dbReference type="Pfam" id="PF03553">
    <property type="entry name" value="Na_H_antiporter"/>
    <property type="match status" value="2"/>
</dbReference>
<keyword evidence="3" id="KW-0050">Antiport</keyword>
<proteinExistence type="inferred from homology"/>
<evidence type="ECO:0000256" key="3">
    <source>
        <dbReference type="ARBA" id="ARBA00022449"/>
    </source>
</evidence>